<evidence type="ECO:0000256" key="4">
    <source>
        <dbReference type="ARBA" id="ARBA00022989"/>
    </source>
</evidence>
<feature type="transmembrane region" description="Helical" evidence="6">
    <location>
        <begin position="160"/>
        <end position="178"/>
    </location>
</feature>
<sequence length="418" mass="47699">MHSFLKNILNNKLATQSIMLLVSTFLSMLFLIGTNFYLTKILDLEQYGNYAFIINMFIFSQIVFNFGFFYSICRLISLEKDDVSIRSYYFAGILIWALLSVAMCVSLSLYSILSDDLRNKHILDIFLSILPLGSVYLFTQFNELVLQGDNRIGLLAVSRFFPRLVFFLLTVSFFFLLPNVNLRTILITYFFSYLVIYIYIICKIQPIRNKSGNSFKKIWSINKEYGFPIYIGSIFAVGASNFVGVLLGVLSADNTNVGFYNIALQISIPLSMLPNILSTVLYKKFVFLDFINRKILIILFFLCMSVYLCILIFSKSFILVVFGNRYMTSVPLIKYMCLGALLYGIADFFNKFILSKGCGKKLRNVSLIVGIVVISISYPFIKLWGCYGAAYIKAVAGLVYLSSIIYTYKTSFQNKNGN</sequence>
<feature type="transmembrane region" description="Helical" evidence="6">
    <location>
        <begin position="50"/>
        <end position="76"/>
    </location>
</feature>
<keyword evidence="4 6" id="KW-1133">Transmembrane helix</keyword>
<evidence type="ECO:0000256" key="3">
    <source>
        <dbReference type="ARBA" id="ARBA00022692"/>
    </source>
</evidence>
<feature type="transmembrane region" description="Helical" evidence="6">
    <location>
        <begin position="332"/>
        <end position="350"/>
    </location>
</feature>
<keyword evidence="8" id="KW-1185">Reference proteome</keyword>
<feature type="transmembrane region" description="Helical" evidence="6">
    <location>
        <begin position="225"/>
        <end position="250"/>
    </location>
</feature>
<keyword evidence="2" id="KW-1003">Cell membrane</keyword>
<feature type="transmembrane region" description="Helical" evidence="6">
    <location>
        <begin position="362"/>
        <end position="381"/>
    </location>
</feature>
<dbReference type="InterPro" id="IPR002797">
    <property type="entry name" value="Polysacc_synth"/>
</dbReference>
<proteinExistence type="predicted"/>
<feature type="transmembrane region" description="Helical" evidence="6">
    <location>
        <begin position="184"/>
        <end position="204"/>
    </location>
</feature>
<feature type="transmembrane region" description="Helical" evidence="6">
    <location>
        <begin position="295"/>
        <end position="320"/>
    </location>
</feature>
<dbReference type="InterPro" id="IPR050833">
    <property type="entry name" value="Poly_Biosynth_Transport"/>
</dbReference>
<keyword evidence="3 6" id="KW-0812">Transmembrane</keyword>
<feature type="transmembrane region" description="Helical" evidence="6">
    <location>
        <begin position="262"/>
        <end position="283"/>
    </location>
</feature>
<evidence type="ECO:0000256" key="1">
    <source>
        <dbReference type="ARBA" id="ARBA00004651"/>
    </source>
</evidence>
<evidence type="ECO:0000256" key="6">
    <source>
        <dbReference type="SAM" id="Phobius"/>
    </source>
</evidence>
<organism evidence="7 8">
    <name type="scientific">Parabacteroides segnis</name>
    <dbReference type="NCBI Taxonomy" id="2763058"/>
    <lineage>
        <taxon>Bacteria</taxon>
        <taxon>Pseudomonadati</taxon>
        <taxon>Bacteroidota</taxon>
        <taxon>Bacteroidia</taxon>
        <taxon>Bacteroidales</taxon>
        <taxon>Tannerellaceae</taxon>
        <taxon>Parabacteroides</taxon>
    </lineage>
</organism>
<evidence type="ECO:0000256" key="5">
    <source>
        <dbReference type="ARBA" id="ARBA00023136"/>
    </source>
</evidence>
<evidence type="ECO:0000256" key="2">
    <source>
        <dbReference type="ARBA" id="ARBA00022475"/>
    </source>
</evidence>
<feature type="transmembrane region" description="Helical" evidence="6">
    <location>
        <begin position="387"/>
        <end position="408"/>
    </location>
</feature>
<reference evidence="7 8" key="1">
    <citation type="submission" date="2020-08" db="EMBL/GenBank/DDBJ databases">
        <title>Genome public.</title>
        <authorList>
            <person name="Liu C."/>
            <person name="Sun Q."/>
        </authorList>
    </citation>
    <scope>NUCLEOTIDE SEQUENCE [LARGE SCALE GENOMIC DNA]</scope>
    <source>
        <strain evidence="7 8">BX2</strain>
    </source>
</reference>
<protein>
    <submittedName>
        <fullName evidence="7">Oligosaccharide flippase family protein</fullName>
    </submittedName>
</protein>
<evidence type="ECO:0000313" key="7">
    <source>
        <dbReference type="EMBL" id="MBC5645783.1"/>
    </source>
</evidence>
<feature type="transmembrane region" description="Helical" evidence="6">
    <location>
        <begin position="88"/>
        <end position="110"/>
    </location>
</feature>
<keyword evidence="5 6" id="KW-0472">Membrane</keyword>
<dbReference type="Proteomes" id="UP000644010">
    <property type="component" value="Unassembled WGS sequence"/>
</dbReference>
<dbReference type="Pfam" id="PF01943">
    <property type="entry name" value="Polysacc_synt"/>
    <property type="match status" value="1"/>
</dbReference>
<feature type="transmembrane region" description="Helical" evidence="6">
    <location>
        <begin position="122"/>
        <end position="139"/>
    </location>
</feature>
<accession>A0ABR7E7P1</accession>
<evidence type="ECO:0000313" key="8">
    <source>
        <dbReference type="Proteomes" id="UP000644010"/>
    </source>
</evidence>
<gene>
    <name evidence="7" type="ORF">H8S77_23180</name>
</gene>
<name>A0ABR7E7P1_9BACT</name>
<dbReference type="PANTHER" id="PTHR30250:SF11">
    <property type="entry name" value="O-ANTIGEN TRANSPORTER-RELATED"/>
    <property type="match status" value="1"/>
</dbReference>
<dbReference type="EMBL" id="JACOOI010000037">
    <property type="protein sequence ID" value="MBC5645783.1"/>
    <property type="molecule type" value="Genomic_DNA"/>
</dbReference>
<comment type="subcellular location">
    <subcellularLocation>
        <location evidence="1">Cell membrane</location>
        <topology evidence="1">Multi-pass membrane protein</topology>
    </subcellularLocation>
</comment>
<feature type="transmembrane region" description="Helical" evidence="6">
    <location>
        <begin position="20"/>
        <end position="38"/>
    </location>
</feature>
<dbReference type="PANTHER" id="PTHR30250">
    <property type="entry name" value="PST FAMILY PREDICTED COLANIC ACID TRANSPORTER"/>
    <property type="match status" value="1"/>
</dbReference>
<comment type="caution">
    <text evidence="7">The sequence shown here is derived from an EMBL/GenBank/DDBJ whole genome shotgun (WGS) entry which is preliminary data.</text>
</comment>